<feature type="binding site" evidence="17">
    <location>
        <position position="457"/>
    </location>
    <ligand>
        <name>ATP</name>
        <dbReference type="ChEBI" id="CHEBI:30616"/>
    </ligand>
</feature>
<feature type="binding site" evidence="17">
    <location>
        <begin position="428"/>
        <end position="431"/>
    </location>
    <ligand>
        <name>ATP</name>
        <dbReference type="ChEBI" id="CHEBI:30616"/>
    </ligand>
</feature>
<dbReference type="EMBL" id="WUMU01000021">
    <property type="protein sequence ID" value="MXN19817.1"/>
    <property type="molecule type" value="Genomic_DNA"/>
</dbReference>
<feature type="binding site" evidence="16">
    <location>
        <begin position="49"/>
        <end position="50"/>
    </location>
    <ligand>
        <name>3-methyl-2-oxobutanoate</name>
        <dbReference type="ChEBI" id="CHEBI:11851"/>
    </ligand>
</feature>
<dbReference type="NCBIfam" id="TIGR00125">
    <property type="entry name" value="cyt_tran_rel"/>
    <property type="match status" value="1"/>
</dbReference>
<dbReference type="InterPro" id="IPR042176">
    <property type="entry name" value="Pantoate_ligase_C"/>
</dbReference>
<dbReference type="Pfam" id="PF02548">
    <property type="entry name" value="Pantoate_transf"/>
    <property type="match status" value="1"/>
</dbReference>
<comment type="miscellaneous">
    <text evidence="17">The reaction proceeds by a bi uni uni bi ping pong mechanism.</text>
</comment>
<keyword evidence="8 17" id="KW-0436">Ligase</keyword>
<comment type="caution">
    <text evidence="18">The sequence shown here is derived from an EMBL/GenBank/DDBJ whole genome shotgun (WGS) entry which is preliminary data.</text>
</comment>
<keyword evidence="16" id="KW-0460">Magnesium</keyword>
<keyword evidence="12 17" id="KW-0067">ATP-binding</keyword>
<dbReference type="Gene3D" id="3.20.20.60">
    <property type="entry name" value="Phosphoenolpyruvate-binding domains"/>
    <property type="match status" value="1"/>
</dbReference>
<evidence type="ECO:0000256" key="13">
    <source>
        <dbReference type="ARBA" id="ARBA00048258"/>
    </source>
</evidence>
<comment type="subcellular location">
    <subcellularLocation>
        <location evidence="1 16">Cytoplasm</location>
    </subcellularLocation>
</comment>
<dbReference type="InterPro" id="IPR003700">
    <property type="entry name" value="Pantoate_hydroxy_MeTrfase"/>
</dbReference>
<dbReference type="AlphaFoldDB" id="A0A6L7G8B2"/>
<dbReference type="Gene3D" id="3.30.1300.10">
    <property type="entry name" value="Pantoate-beta-alanine ligase, C-terminal domain"/>
    <property type="match status" value="1"/>
</dbReference>
<evidence type="ECO:0000256" key="2">
    <source>
        <dbReference type="ARBA" id="ARBA00004990"/>
    </source>
</evidence>
<evidence type="ECO:0000256" key="14">
    <source>
        <dbReference type="ARBA" id="ARBA00055042"/>
    </source>
</evidence>
<feature type="binding site" evidence="17">
    <location>
        <position position="434"/>
    </location>
    <ligand>
        <name>(R)-pantoate</name>
        <dbReference type="ChEBI" id="CHEBI:15980"/>
    </ligand>
</feature>
<dbReference type="GO" id="GO:0003864">
    <property type="term" value="F:3-methyl-2-oxobutanoate hydroxymethyltransferase activity"/>
    <property type="evidence" value="ECO:0007669"/>
    <property type="project" value="UniProtKB-UniRule"/>
</dbReference>
<comment type="cofactor">
    <cofactor evidence="16">
        <name>Mg(2+)</name>
        <dbReference type="ChEBI" id="CHEBI:18420"/>
    </cofactor>
    <text evidence="16">Binds 1 Mg(2+) ion per subunit.</text>
</comment>
<sequence length="561" mass="59412">MSATARKTAPLPDDIRAMKGQRPIVSLTAYTTPMAAMMDAYCDVVLVGDSVGMVQHGLASTLPVSMEMMVLHGQAVARGLSSAMLVIDMPFASYEESPEQAFRNAARLMAETGAAAVKLEGGVHMAATIRFLSARGIPVMAHIGLTPQAINTLGGYKVQGRGAAGEALLADAQAVAEAGAFAVVLEKVPASLADRITAEVAIPTIGIGASAGCDGQILVVDDMLGLFTAFKPKFVKRFAHLGRQAEAAIAAYAEEVRARAFPAAKHVFADTLAAKTPSDGSEKIIRTLADLRALTRGWRRAGEVIGVVPTMGALHAGHLSLVKAAKAECDRVIVTIFVNPKQFNNPEDLANYPRTELEDARKLAPLGVDAIYVPDGDQMYPEGFATSVAVTGLTDVLCGAHRPGHFDGVATVVSKLFGQTSADRAYFGRKDWQQLQVVRRMARDLDIDIEIIGCPTVREDDGLAMSSRNLLLPEAVRAAAPRLAKVMEEMAEVLRGGAAMADLLPAAEAALSEAGFTQIEYLELREASDLTLLQKAAGESRLFAAAWLGGVRLIDNRPVTG</sequence>
<dbReference type="Gene3D" id="3.40.50.620">
    <property type="entry name" value="HUPs"/>
    <property type="match status" value="1"/>
</dbReference>
<keyword evidence="7 16" id="KW-0963">Cytoplasm</keyword>
<dbReference type="GO" id="GO:0005737">
    <property type="term" value="C:cytoplasm"/>
    <property type="evidence" value="ECO:0007669"/>
    <property type="project" value="UniProtKB-SubCell"/>
</dbReference>
<keyword evidence="11 17" id="KW-0547">Nucleotide-binding</keyword>
<feature type="binding site" evidence="17">
    <location>
        <position position="342"/>
    </location>
    <ligand>
        <name>beta-alanine</name>
        <dbReference type="ChEBI" id="CHEBI:57966"/>
    </ligand>
</feature>
<dbReference type="GO" id="GO:0005524">
    <property type="term" value="F:ATP binding"/>
    <property type="evidence" value="ECO:0007669"/>
    <property type="project" value="UniProtKB-KW"/>
</dbReference>
<dbReference type="NCBIfam" id="NF001452">
    <property type="entry name" value="PRK00311.1"/>
    <property type="match status" value="1"/>
</dbReference>
<name>A0A6L7G8B2_9RHOB</name>
<comment type="function">
    <text evidence="15 16">Catalyzes the reversible reaction in which hydroxymethyl group from 5,10-methylenetetrahydrofolate is transferred onto alpha-ketoisovalerate to form ketopantoate.</text>
</comment>
<evidence type="ECO:0000256" key="8">
    <source>
        <dbReference type="ARBA" id="ARBA00022598"/>
    </source>
</evidence>
<protein>
    <recommendedName>
        <fullName evidence="16 17">Multifunctional fusion protein</fullName>
    </recommendedName>
    <domain>
        <recommendedName>
            <fullName evidence="17">Pantothenate synthetase</fullName>
            <shortName evidence="17">PS</shortName>
            <ecNumber evidence="17">6.3.2.1</ecNumber>
        </recommendedName>
        <alternativeName>
            <fullName evidence="17">Pantoate--beta-alanine ligase</fullName>
        </alternativeName>
        <alternativeName>
            <fullName evidence="17">Pantoate-activating enzyme</fullName>
        </alternativeName>
    </domain>
    <domain>
        <recommendedName>
            <fullName evidence="16">3-methyl-2-oxobutanoate hydroxymethyltransferase</fullName>
            <ecNumber evidence="16">2.1.2.11</ecNumber>
        </recommendedName>
        <alternativeName>
            <fullName evidence="16">Ketopantoate hydroxymethyltransferase</fullName>
            <shortName evidence="16">KPHMT</shortName>
        </alternativeName>
    </domain>
</protein>
<comment type="subunit">
    <text evidence="17">Homodimer.</text>
</comment>
<evidence type="ECO:0000256" key="3">
    <source>
        <dbReference type="ARBA" id="ARBA00005033"/>
    </source>
</evidence>
<comment type="function">
    <text evidence="14 17">Catalyzes the condensation of pantoate with beta-alanine in an ATP-dependent reaction via a pantoyl-adenylate intermediate.</text>
</comment>
<dbReference type="InterPro" id="IPR015813">
    <property type="entry name" value="Pyrv/PenolPyrv_kinase-like_dom"/>
</dbReference>
<accession>A0A6L7G8B2</accession>
<dbReference type="CDD" id="cd06557">
    <property type="entry name" value="KPHMT-like"/>
    <property type="match status" value="1"/>
</dbReference>
<evidence type="ECO:0000256" key="12">
    <source>
        <dbReference type="ARBA" id="ARBA00022840"/>
    </source>
</evidence>
<keyword evidence="9 16" id="KW-0566">Pantothenate biosynthesis</keyword>
<organism evidence="18 19">
    <name type="scientific">Pseudooceanicola albus</name>
    <dbReference type="NCBI Taxonomy" id="2692189"/>
    <lineage>
        <taxon>Bacteria</taxon>
        <taxon>Pseudomonadati</taxon>
        <taxon>Pseudomonadota</taxon>
        <taxon>Alphaproteobacteria</taxon>
        <taxon>Rhodobacterales</taxon>
        <taxon>Paracoccaceae</taxon>
        <taxon>Pseudooceanicola</taxon>
    </lineage>
</organism>
<evidence type="ECO:0000256" key="9">
    <source>
        <dbReference type="ARBA" id="ARBA00022655"/>
    </source>
</evidence>
<dbReference type="CDD" id="cd00560">
    <property type="entry name" value="PanC"/>
    <property type="match status" value="1"/>
</dbReference>
<feature type="active site" description="Proton acceptor" evidence="16">
    <location>
        <position position="186"/>
    </location>
</feature>
<dbReference type="GO" id="GO:0015940">
    <property type="term" value="P:pantothenate biosynthetic process"/>
    <property type="evidence" value="ECO:0007669"/>
    <property type="project" value="UniProtKB-UniRule"/>
</dbReference>
<dbReference type="GO" id="GO:0004592">
    <property type="term" value="F:pantoate-beta-alanine ligase activity"/>
    <property type="evidence" value="ECO:0007669"/>
    <property type="project" value="UniProtKB-UniRule"/>
</dbReference>
<dbReference type="InterPro" id="IPR003721">
    <property type="entry name" value="Pantoate_ligase"/>
</dbReference>
<comment type="pathway">
    <text evidence="3 16">Cofactor biosynthesis; (R)-pantothenate biosynthesis; (R)-pantoate from 3-methyl-2-oxobutanoate: step 1/2.</text>
</comment>
<dbReference type="PANTHER" id="PTHR20881:SF0">
    <property type="entry name" value="3-METHYL-2-OXOBUTANOATE HYDROXYMETHYLTRANSFERASE"/>
    <property type="match status" value="1"/>
</dbReference>
<keyword evidence="16" id="KW-0479">Metal-binding</keyword>
<evidence type="ECO:0000313" key="19">
    <source>
        <dbReference type="Proteomes" id="UP000477911"/>
    </source>
</evidence>
<feature type="binding site" evidence="16">
    <location>
        <position position="118"/>
    </location>
    <ligand>
        <name>3-methyl-2-oxobutanoate</name>
        <dbReference type="ChEBI" id="CHEBI:11851"/>
    </ligand>
</feature>
<dbReference type="PANTHER" id="PTHR20881">
    <property type="entry name" value="3-METHYL-2-OXOBUTANOATE HYDROXYMETHYLTRANSFERASE"/>
    <property type="match status" value="1"/>
</dbReference>
<feature type="binding site" evidence="17">
    <location>
        <position position="342"/>
    </location>
    <ligand>
        <name>(R)-pantoate</name>
        <dbReference type="ChEBI" id="CHEBI:15980"/>
    </ligand>
</feature>
<feature type="binding site" evidence="17">
    <location>
        <begin position="311"/>
        <end position="318"/>
    </location>
    <ligand>
        <name>ATP</name>
        <dbReference type="ChEBI" id="CHEBI:30616"/>
    </ligand>
</feature>
<dbReference type="FunFam" id="3.40.50.620:FF:000114">
    <property type="entry name" value="Pantothenate synthetase"/>
    <property type="match status" value="1"/>
</dbReference>
<dbReference type="UniPathway" id="UPA00028">
    <property type="reaction ID" value="UER00003"/>
</dbReference>
<evidence type="ECO:0000256" key="5">
    <source>
        <dbReference type="ARBA" id="ARBA00009256"/>
    </source>
</evidence>
<dbReference type="EC" id="6.3.2.1" evidence="17"/>
<evidence type="ECO:0000256" key="10">
    <source>
        <dbReference type="ARBA" id="ARBA00022679"/>
    </source>
</evidence>
<dbReference type="NCBIfam" id="TIGR00018">
    <property type="entry name" value="panC"/>
    <property type="match status" value="1"/>
</dbReference>
<evidence type="ECO:0000256" key="4">
    <source>
        <dbReference type="ARBA" id="ARBA00008676"/>
    </source>
</evidence>
<keyword evidence="19" id="KW-1185">Reference proteome</keyword>
<evidence type="ECO:0000256" key="6">
    <source>
        <dbReference type="ARBA" id="ARBA00011424"/>
    </source>
</evidence>
<feature type="binding site" evidence="16">
    <location>
        <position position="88"/>
    </location>
    <ligand>
        <name>Mg(2+)</name>
        <dbReference type="ChEBI" id="CHEBI:18420"/>
    </ligand>
</feature>
<dbReference type="EC" id="2.1.2.11" evidence="16"/>
<dbReference type="SUPFAM" id="SSF51621">
    <property type="entry name" value="Phosphoenolpyruvate/pyruvate domain"/>
    <property type="match status" value="1"/>
</dbReference>
<dbReference type="InterPro" id="IPR004821">
    <property type="entry name" value="Cyt_trans-like"/>
</dbReference>
<evidence type="ECO:0000256" key="17">
    <source>
        <dbReference type="HAMAP-Rule" id="MF_00158"/>
    </source>
</evidence>
<dbReference type="InterPro" id="IPR040442">
    <property type="entry name" value="Pyrv_kinase-like_dom_sf"/>
</dbReference>
<feature type="binding site" evidence="16">
    <location>
        <position position="88"/>
    </location>
    <ligand>
        <name>3-methyl-2-oxobutanoate</name>
        <dbReference type="ChEBI" id="CHEBI:11851"/>
    </ligand>
</feature>
<dbReference type="Pfam" id="PF02569">
    <property type="entry name" value="Pantoate_ligase"/>
    <property type="match status" value="1"/>
</dbReference>
<evidence type="ECO:0000256" key="15">
    <source>
        <dbReference type="ARBA" id="ARBA00056497"/>
    </source>
</evidence>
<comment type="pathway">
    <text evidence="2 17">Cofactor biosynthesis; (R)-pantothenate biosynthesis; (R)-pantothenate from (R)-pantoate and beta-alanine: step 1/1.</text>
</comment>
<proteinExistence type="inferred from homology"/>
<gene>
    <name evidence="17" type="primary">panC</name>
    <name evidence="16" type="synonym">panB</name>
    <name evidence="18" type="ORF">GR170_18445</name>
</gene>
<evidence type="ECO:0000256" key="16">
    <source>
        <dbReference type="HAMAP-Rule" id="MF_00156"/>
    </source>
</evidence>
<feature type="active site" description="Proton donor" evidence="17">
    <location>
        <position position="318"/>
    </location>
</feature>
<dbReference type="Proteomes" id="UP000477911">
    <property type="component" value="Unassembled WGS sequence"/>
</dbReference>
<feature type="binding site" evidence="17">
    <location>
        <begin position="465"/>
        <end position="468"/>
    </location>
    <ligand>
        <name>ATP</name>
        <dbReference type="ChEBI" id="CHEBI:30616"/>
    </ligand>
</feature>
<dbReference type="HAMAP" id="MF_00158">
    <property type="entry name" value="PanC"/>
    <property type="match status" value="1"/>
</dbReference>
<comment type="catalytic activity">
    <reaction evidence="16">
        <text>(6R)-5,10-methylene-5,6,7,8-tetrahydrofolate + 3-methyl-2-oxobutanoate + H2O = 2-dehydropantoate + (6S)-5,6,7,8-tetrahydrofolate</text>
        <dbReference type="Rhea" id="RHEA:11824"/>
        <dbReference type="ChEBI" id="CHEBI:11561"/>
        <dbReference type="ChEBI" id="CHEBI:11851"/>
        <dbReference type="ChEBI" id="CHEBI:15377"/>
        <dbReference type="ChEBI" id="CHEBI:15636"/>
        <dbReference type="ChEBI" id="CHEBI:57453"/>
        <dbReference type="EC" id="2.1.2.11"/>
    </reaction>
</comment>
<evidence type="ECO:0000256" key="1">
    <source>
        <dbReference type="ARBA" id="ARBA00004496"/>
    </source>
</evidence>
<evidence type="ECO:0000256" key="11">
    <source>
        <dbReference type="ARBA" id="ARBA00022741"/>
    </source>
</evidence>
<evidence type="ECO:0000313" key="18">
    <source>
        <dbReference type="EMBL" id="MXN19817.1"/>
    </source>
</evidence>
<dbReference type="InterPro" id="IPR014729">
    <property type="entry name" value="Rossmann-like_a/b/a_fold"/>
</dbReference>
<comment type="similarity">
    <text evidence="5 17">Belongs to the pantothenate synthetase family.</text>
</comment>
<dbReference type="FunFam" id="3.20.20.60:FF:000003">
    <property type="entry name" value="3-methyl-2-oxobutanoate hydroxymethyltransferase"/>
    <property type="match status" value="1"/>
</dbReference>
<evidence type="ECO:0000256" key="7">
    <source>
        <dbReference type="ARBA" id="ARBA00022490"/>
    </source>
</evidence>
<feature type="binding site" evidence="16">
    <location>
        <position position="49"/>
    </location>
    <ligand>
        <name>Mg(2+)</name>
        <dbReference type="ChEBI" id="CHEBI:18420"/>
    </ligand>
</feature>
<comment type="subunit">
    <text evidence="6 16">Homodecamer; pentamer of dimers.</text>
</comment>
<keyword evidence="10 16" id="KW-0808">Transferase</keyword>
<dbReference type="GO" id="GO:0000287">
    <property type="term" value="F:magnesium ion binding"/>
    <property type="evidence" value="ECO:0007669"/>
    <property type="project" value="TreeGrafter"/>
</dbReference>
<comment type="similarity">
    <text evidence="4 16">Belongs to the PanB family.</text>
</comment>
<dbReference type="NCBIfam" id="TIGR00222">
    <property type="entry name" value="panB"/>
    <property type="match status" value="1"/>
</dbReference>
<dbReference type="HAMAP" id="MF_00156">
    <property type="entry name" value="PanB"/>
    <property type="match status" value="1"/>
</dbReference>
<feature type="binding site" evidence="16">
    <location>
        <position position="120"/>
    </location>
    <ligand>
        <name>Mg(2+)</name>
        <dbReference type="ChEBI" id="CHEBI:18420"/>
    </ligand>
</feature>
<dbReference type="SUPFAM" id="SSF52374">
    <property type="entry name" value="Nucleotidylyl transferase"/>
    <property type="match status" value="1"/>
</dbReference>
<reference evidence="18 19" key="1">
    <citation type="submission" date="2019-12" db="EMBL/GenBank/DDBJ databases">
        <authorList>
            <person name="Li M."/>
        </authorList>
    </citation>
    <scope>NUCLEOTIDE SEQUENCE [LARGE SCALE GENOMIC DNA]</scope>
    <source>
        <strain evidence="18 19">GBMRC 2024</strain>
    </source>
</reference>
<comment type="catalytic activity">
    <reaction evidence="13 17">
        <text>(R)-pantoate + beta-alanine + ATP = (R)-pantothenate + AMP + diphosphate + H(+)</text>
        <dbReference type="Rhea" id="RHEA:10912"/>
        <dbReference type="ChEBI" id="CHEBI:15378"/>
        <dbReference type="ChEBI" id="CHEBI:15980"/>
        <dbReference type="ChEBI" id="CHEBI:29032"/>
        <dbReference type="ChEBI" id="CHEBI:30616"/>
        <dbReference type="ChEBI" id="CHEBI:33019"/>
        <dbReference type="ChEBI" id="CHEBI:57966"/>
        <dbReference type="ChEBI" id="CHEBI:456215"/>
        <dbReference type="EC" id="6.3.2.1"/>
    </reaction>
</comment>